<dbReference type="GO" id="GO:1901135">
    <property type="term" value="P:carbohydrate derivative metabolic process"/>
    <property type="evidence" value="ECO:0007669"/>
    <property type="project" value="InterPro"/>
</dbReference>
<dbReference type="PANTHER" id="PTHR30514">
    <property type="entry name" value="GLUCOKINASE"/>
    <property type="match status" value="1"/>
</dbReference>
<dbReference type="EMBL" id="AFOY02000002">
    <property type="protein sequence ID" value="EXF96552.1"/>
    <property type="molecule type" value="Genomic_DNA"/>
</dbReference>
<dbReference type="PATRIC" id="fig|1042209.11.peg.468"/>
<evidence type="ECO:0000259" key="4">
    <source>
        <dbReference type="PROSITE" id="PS51071"/>
    </source>
</evidence>
<comment type="caution">
    <text evidence="5">The sequence shown here is derived from an EMBL/GenBank/DDBJ whole genome shotgun (WGS) entry which is preliminary data.</text>
</comment>
<feature type="domain" description="HTH rpiR-type" evidence="4">
    <location>
        <begin position="2"/>
        <end position="78"/>
    </location>
</feature>
<dbReference type="OrthoDB" id="3237351at2"/>
<protein>
    <submittedName>
        <fullName evidence="5">RpiR family transcriptional regulator</fullName>
    </submittedName>
</protein>
<dbReference type="PANTHER" id="PTHR30514:SF18">
    <property type="entry name" value="RPIR-FAMILY TRANSCRIPTIONAL REGULATOR"/>
    <property type="match status" value="1"/>
</dbReference>
<evidence type="ECO:0000256" key="3">
    <source>
        <dbReference type="ARBA" id="ARBA00023163"/>
    </source>
</evidence>
<dbReference type="AlphaFoldDB" id="A0A010THN0"/>
<name>A0A010THN0_PSEFL</name>
<dbReference type="GO" id="GO:0003700">
    <property type="term" value="F:DNA-binding transcription factor activity"/>
    <property type="evidence" value="ECO:0007669"/>
    <property type="project" value="InterPro"/>
</dbReference>
<dbReference type="Gene3D" id="3.40.50.10490">
    <property type="entry name" value="Glucose-6-phosphate isomerase like protein, domain 1"/>
    <property type="match status" value="1"/>
</dbReference>
<dbReference type="InterPro" id="IPR009057">
    <property type="entry name" value="Homeodomain-like_sf"/>
</dbReference>
<organism evidence="5 6">
    <name type="scientific">Pseudomonas fluorescens HK44</name>
    <dbReference type="NCBI Taxonomy" id="1042209"/>
    <lineage>
        <taxon>Bacteria</taxon>
        <taxon>Pseudomonadati</taxon>
        <taxon>Pseudomonadota</taxon>
        <taxon>Gammaproteobacteria</taxon>
        <taxon>Pseudomonadales</taxon>
        <taxon>Pseudomonadaceae</taxon>
        <taxon>Pseudomonas</taxon>
    </lineage>
</organism>
<evidence type="ECO:0000313" key="5">
    <source>
        <dbReference type="EMBL" id="EXF96552.1"/>
    </source>
</evidence>
<dbReference type="GO" id="GO:0097367">
    <property type="term" value="F:carbohydrate derivative binding"/>
    <property type="evidence" value="ECO:0007669"/>
    <property type="project" value="InterPro"/>
</dbReference>
<dbReference type="RefSeq" id="WP_019689795.1">
    <property type="nucleotide sequence ID" value="NZ_AFOY02000002.1"/>
</dbReference>
<dbReference type="InterPro" id="IPR047640">
    <property type="entry name" value="RpiR-like"/>
</dbReference>
<accession>A0A010THN0</accession>
<proteinExistence type="predicted"/>
<dbReference type="Pfam" id="PF01418">
    <property type="entry name" value="HTH_6"/>
    <property type="match status" value="1"/>
</dbReference>
<dbReference type="GO" id="GO:0003677">
    <property type="term" value="F:DNA binding"/>
    <property type="evidence" value="ECO:0007669"/>
    <property type="project" value="UniProtKB-KW"/>
</dbReference>
<dbReference type="Pfam" id="PF01380">
    <property type="entry name" value="SIS"/>
    <property type="match status" value="1"/>
</dbReference>
<dbReference type="PROSITE" id="PS51071">
    <property type="entry name" value="HTH_RPIR"/>
    <property type="match status" value="1"/>
</dbReference>
<evidence type="ECO:0000256" key="1">
    <source>
        <dbReference type="ARBA" id="ARBA00023015"/>
    </source>
</evidence>
<dbReference type="CDD" id="cd05013">
    <property type="entry name" value="SIS_RpiR"/>
    <property type="match status" value="1"/>
</dbReference>
<dbReference type="InterPro" id="IPR035472">
    <property type="entry name" value="RpiR-like_SIS"/>
</dbReference>
<reference evidence="5 6" key="1">
    <citation type="journal article" date="2011" name="J. Bacteriol.">
        <title>Draft genome sequence of the polycyclic aromatic hydrocarbon-degrading, genetically engineered bioluminescent bioreporter Pseudomonas fluorescens HK44.</title>
        <authorList>
            <person name="Chauhan A."/>
            <person name="Layton A.C."/>
            <person name="Williams D.E."/>
            <person name="Smartt A.E."/>
            <person name="Ripp S."/>
            <person name="Karpinets T.V."/>
            <person name="Brown S.D."/>
            <person name="Sayler G.S."/>
        </authorList>
    </citation>
    <scope>NUCLEOTIDE SEQUENCE [LARGE SCALE GENOMIC DNA]</scope>
    <source>
        <strain evidence="5 6">HK44</strain>
    </source>
</reference>
<dbReference type="InterPro" id="IPR036388">
    <property type="entry name" value="WH-like_DNA-bd_sf"/>
</dbReference>
<dbReference type="Proteomes" id="UP000022611">
    <property type="component" value="Unassembled WGS sequence"/>
</dbReference>
<dbReference type="SUPFAM" id="SSF46689">
    <property type="entry name" value="Homeodomain-like"/>
    <property type="match status" value="1"/>
</dbReference>
<keyword evidence="2" id="KW-0238">DNA-binding</keyword>
<evidence type="ECO:0000256" key="2">
    <source>
        <dbReference type="ARBA" id="ARBA00023125"/>
    </source>
</evidence>
<dbReference type="eggNOG" id="COG1737">
    <property type="taxonomic scope" value="Bacteria"/>
</dbReference>
<dbReference type="Gene3D" id="1.10.10.10">
    <property type="entry name" value="Winged helix-like DNA-binding domain superfamily/Winged helix DNA-binding domain"/>
    <property type="match status" value="1"/>
</dbReference>
<dbReference type="InterPro" id="IPR046348">
    <property type="entry name" value="SIS_dom_sf"/>
</dbReference>
<dbReference type="InterPro" id="IPR000281">
    <property type="entry name" value="HTH_RpiR"/>
</dbReference>
<keyword evidence="1" id="KW-0805">Transcription regulation</keyword>
<keyword evidence="3" id="KW-0804">Transcription</keyword>
<dbReference type="SUPFAM" id="SSF53697">
    <property type="entry name" value="SIS domain"/>
    <property type="match status" value="1"/>
</dbReference>
<dbReference type="InterPro" id="IPR001347">
    <property type="entry name" value="SIS_dom"/>
</dbReference>
<dbReference type="HOGENOM" id="CLU_055769_1_2_6"/>
<sequence length="284" mass="32119">MPSLRDRITDPGLDLTPSERKVIRALLDQYPRNGLGPMSRLSEHAGVSDPTIVRLVKKLGFGGYADFQDALLSDMDHRQCSPSALLQPRSHLKQDDAWTHYLADSHRALLETQALTQPEDVRILVEWLLDTRHQVHCFGGRFSSFLAHYLLNHLRLLRAGCFALEDNAQLPDRLFDVQRQDVVLLFDYRRYQSQALRVASAARNRHARVVLFTDIYASPLREMADLVITAPVESVSAFDTLVPALAQVEALIACLTLRCPDLAERLEGIDALRSDFTTHLLEEK</sequence>
<evidence type="ECO:0000313" key="6">
    <source>
        <dbReference type="Proteomes" id="UP000022611"/>
    </source>
</evidence>
<gene>
    <name evidence="5" type="ORF">HK44_016600</name>
</gene>